<comment type="caution">
    <text evidence="1">The sequence shown here is derived from an EMBL/GenBank/DDBJ whole genome shotgun (WGS) entry which is preliminary data.</text>
</comment>
<dbReference type="EMBL" id="BAZW01000028">
    <property type="protein sequence ID" value="GAO30719.1"/>
    <property type="molecule type" value="Genomic_DNA"/>
</dbReference>
<accession>A0A0E9LZP3</accession>
<organism evidence="1 2">
    <name type="scientific">Geofilum rubicundum JCM 15548</name>
    <dbReference type="NCBI Taxonomy" id="1236989"/>
    <lineage>
        <taxon>Bacteria</taxon>
        <taxon>Pseudomonadati</taxon>
        <taxon>Bacteroidota</taxon>
        <taxon>Bacteroidia</taxon>
        <taxon>Marinilabiliales</taxon>
        <taxon>Marinilabiliaceae</taxon>
        <taxon>Geofilum</taxon>
    </lineage>
</organism>
<protein>
    <submittedName>
        <fullName evidence="1">Uncharacterized protein</fullName>
    </submittedName>
</protein>
<gene>
    <name evidence="1" type="ORF">JCM15548_13025</name>
</gene>
<evidence type="ECO:0000313" key="2">
    <source>
        <dbReference type="Proteomes" id="UP000032900"/>
    </source>
</evidence>
<dbReference type="AlphaFoldDB" id="A0A0E9LZP3"/>
<dbReference type="Proteomes" id="UP000032900">
    <property type="component" value="Unassembled WGS sequence"/>
</dbReference>
<keyword evidence="2" id="KW-1185">Reference proteome</keyword>
<name>A0A0E9LZP3_9BACT</name>
<reference evidence="1 2" key="1">
    <citation type="journal article" date="2015" name="Microbes Environ.">
        <title>Distribution and evolution of nitrogen fixation genes in the phylum bacteroidetes.</title>
        <authorList>
            <person name="Inoue J."/>
            <person name="Oshima K."/>
            <person name="Suda W."/>
            <person name="Sakamoto M."/>
            <person name="Iino T."/>
            <person name="Noda S."/>
            <person name="Hongoh Y."/>
            <person name="Hattori M."/>
            <person name="Ohkuma M."/>
        </authorList>
    </citation>
    <scope>NUCLEOTIDE SEQUENCE [LARGE SCALE GENOMIC DNA]</scope>
    <source>
        <strain evidence="1">JCM 15548</strain>
    </source>
</reference>
<proteinExistence type="predicted"/>
<evidence type="ECO:0000313" key="1">
    <source>
        <dbReference type="EMBL" id="GAO30719.1"/>
    </source>
</evidence>
<sequence>MNLAGLLAYPVLRPSHPEASEQWQEFLKTFPFEQENGLTAAGTAPEFSFY</sequence>